<feature type="compositionally biased region" description="Polar residues" evidence="1">
    <location>
        <begin position="34"/>
        <end position="48"/>
    </location>
</feature>
<reference evidence="2 3" key="1">
    <citation type="submission" date="2014-04" db="EMBL/GenBank/DDBJ databases">
        <title>Evolutionary Origins and Diversification of the Mycorrhizal Mutualists.</title>
        <authorList>
            <consortium name="DOE Joint Genome Institute"/>
            <consortium name="Mycorrhizal Genomics Consortium"/>
            <person name="Kohler A."/>
            <person name="Kuo A."/>
            <person name="Nagy L.G."/>
            <person name="Floudas D."/>
            <person name="Copeland A."/>
            <person name="Barry K.W."/>
            <person name="Cichocki N."/>
            <person name="Veneault-Fourrey C."/>
            <person name="LaButti K."/>
            <person name="Lindquist E.A."/>
            <person name="Lipzen A."/>
            <person name="Lundell T."/>
            <person name="Morin E."/>
            <person name="Murat C."/>
            <person name="Riley R."/>
            <person name="Ohm R."/>
            <person name="Sun H."/>
            <person name="Tunlid A."/>
            <person name="Henrissat B."/>
            <person name="Grigoriev I.V."/>
            <person name="Hibbett D.S."/>
            <person name="Martin F."/>
        </authorList>
    </citation>
    <scope>NUCLEOTIDE SEQUENCE [LARGE SCALE GENOMIC DNA]</scope>
    <source>
        <strain evidence="2 3">FD-317 M1</strain>
    </source>
</reference>
<feature type="region of interest" description="Disordered" evidence="1">
    <location>
        <begin position="122"/>
        <end position="142"/>
    </location>
</feature>
<evidence type="ECO:0000313" key="2">
    <source>
        <dbReference type="EMBL" id="KIK54727.1"/>
    </source>
</evidence>
<feature type="compositionally biased region" description="Low complexity" evidence="1">
    <location>
        <begin position="125"/>
        <end position="142"/>
    </location>
</feature>
<feature type="compositionally biased region" description="Polar residues" evidence="1">
    <location>
        <begin position="56"/>
        <end position="89"/>
    </location>
</feature>
<name>A0A0D0C9Q3_9AGAR</name>
<keyword evidence="3" id="KW-1185">Reference proteome</keyword>
<dbReference type="EMBL" id="KN834813">
    <property type="protein sequence ID" value="KIK54727.1"/>
    <property type="molecule type" value="Genomic_DNA"/>
</dbReference>
<dbReference type="Proteomes" id="UP000053593">
    <property type="component" value="Unassembled WGS sequence"/>
</dbReference>
<protein>
    <submittedName>
        <fullName evidence="2">Uncharacterized protein</fullName>
    </submittedName>
</protein>
<feature type="compositionally biased region" description="Polar residues" evidence="1">
    <location>
        <begin position="1"/>
        <end position="12"/>
    </location>
</feature>
<proteinExistence type="predicted"/>
<gene>
    <name evidence="2" type="ORF">GYMLUDRAFT_62948</name>
</gene>
<organism evidence="2 3">
    <name type="scientific">Collybiopsis luxurians FD-317 M1</name>
    <dbReference type="NCBI Taxonomy" id="944289"/>
    <lineage>
        <taxon>Eukaryota</taxon>
        <taxon>Fungi</taxon>
        <taxon>Dikarya</taxon>
        <taxon>Basidiomycota</taxon>
        <taxon>Agaricomycotina</taxon>
        <taxon>Agaricomycetes</taxon>
        <taxon>Agaricomycetidae</taxon>
        <taxon>Agaricales</taxon>
        <taxon>Marasmiineae</taxon>
        <taxon>Omphalotaceae</taxon>
        <taxon>Collybiopsis</taxon>
        <taxon>Collybiopsis luxurians</taxon>
    </lineage>
</organism>
<dbReference type="HOGENOM" id="CLU_1816018_0_0_1"/>
<sequence>MGTSLVYSQSGETGPDQLQAGAGSGPSGSVGQQHPFSPLSQQRMTSTVMAPGRTRTLASTPASASSKTEPVSTASRVTSARQPIYNDSSRYGQYGGFHVDDAPMWGAAIGFGRGEWSRFLDGFRRPSGSASASSASSRVSER</sequence>
<evidence type="ECO:0000256" key="1">
    <source>
        <dbReference type="SAM" id="MobiDB-lite"/>
    </source>
</evidence>
<feature type="region of interest" description="Disordered" evidence="1">
    <location>
        <begin position="1"/>
        <end position="89"/>
    </location>
</feature>
<evidence type="ECO:0000313" key="3">
    <source>
        <dbReference type="Proteomes" id="UP000053593"/>
    </source>
</evidence>
<accession>A0A0D0C9Q3</accession>
<dbReference type="AlphaFoldDB" id="A0A0D0C9Q3"/>